<sequence>LLALSAVATAIPVARSEYETNVANGLRLLRLEKGAEPVWKSEDEKHQLKVDGKHFMDVTEVYERSQKLAAKKSKKVAAKKASLLCTHLFSDPDISHQDTVKPLLEKLTTDGLKGYLTDLTAFNNRYYKADTGKDASDFIFNTASDLASGKDGITVSAFNHSFTQYSIIAHIDGESDGPLTILGAHMDSINLRDERNGRAPGADDDGSGTVNLLEIFRVLTEADYAPKTPIEFQWYAGEEAGLLGSQDIATQYAEDDKEVYAMLQLDMTAYTKPGQDPHVSFMTDNVDTDLTAFEEKLVDEYLSISYNEGECGYGCSDHASWNENGYPSSMPFETTFGSDNPNIHSADDTVDVDGFSFEQSLEFAKLGLSYIVELTS</sequence>
<dbReference type="EMBL" id="GL377302">
    <property type="protein sequence ID" value="EFJ02173.1"/>
    <property type="molecule type" value="Genomic_DNA"/>
</dbReference>
<dbReference type="InterPro" id="IPR007484">
    <property type="entry name" value="Peptidase_M28"/>
</dbReference>
<keyword evidence="3 9" id="KW-0645">Protease</keyword>
<evidence type="ECO:0000256" key="3">
    <source>
        <dbReference type="ARBA" id="ARBA00022670"/>
    </source>
</evidence>
<feature type="non-terminal residue" evidence="11">
    <location>
        <position position="1"/>
    </location>
</feature>
<keyword evidence="7 9" id="KW-0862">Zinc</keyword>
<comment type="cofactor">
    <cofactor evidence="1">
        <name>Zn(2+)</name>
        <dbReference type="ChEBI" id="CHEBI:29105"/>
    </cofactor>
</comment>
<evidence type="ECO:0000256" key="1">
    <source>
        <dbReference type="ARBA" id="ARBA00001947"/>
    </source>
</evidence>
<dbReference type="OrthoDB" id="2214at2759"/>
<dbReference type="KEGG" id="scm:SCHCO_01176082"/>
<keyword evidence="5" id="KW-0732">Signal</keyword>
<evidence type="ECO:0000256" key="6">
    <source>
        <dbReference type="ARBA" id="ARBA00022801"/>
    </source>
</evidence>
<evidence type="ECO:0000313" key="12">
    <source>
        <dbReference type="Proteomes" id="UP000007431"/>
    </source>
</evidence>
<feature type="non-terminal residue" evidence="11">
    <location>
        <position position="376"/>
    </location>
</feature>
<dbReference type="Gene3D" id="3.40.630.10">
    <property type="entry name" value="Zn peptidases"/>
    <property type="match status" value="1"/>
</dbReference>
<evidence type="ECO:0000256" key="7">
    <source>
        <dbReference type="ARBA" id="ARBA00022833"/>
    </source>
</evidence>
<reference evidence="11 12" key="1">
    <citation type="journal article" date="2010" name="Nat. Biotechnol.">
        <title>Genome sequence of the model mushroom Schizophyllum commune.</title>
        <authorList>
            <person name="Ohm R.A."/>
            <person name="de Jong J.F."/>
            <person name="Lugones L.G."/>
            <person name="Aerts A."/>
            <person name="Kothe E."/>
            <person name="Stajich J.E."/>
            <person name="de Vries R.P."/>
            <person name="Record E."/>
            <person name="Levasseur A."/>
            <person name="Baker S.E."/>
            <person name="Bartholomew K.A."/>
            <person name="Coutinho P.M."/>
            <person name="Erdmann S."/>
            <person name="Fowler T.J."/>
            <person name="Gathman A.C."/>
            <person name="Lombard V."/>
            <person name="Henrissat B."/>
            <person name="Knabe N."/>
            <person name="Kuees U."/>
            <person name="Lilly W.W."/>
            <person name="Lindquist E."/>
            <person name="Lucas S."/>
            <person name="Magnuson J.K."/>
            <person name="Piumi F."/>
            <person name="Raudaskoski M."/>
            <person name="Salamov A."/>
            <person name="Schmutz J."/>
            <person name="Schwarze F.W.M.R."/>
            <person name="vanKuyk P.A."/>
            <person name="Horton J.S."/>
            <person name="Grigoriev I.V."/>
            <person name="Woesten H.A.B."/>
        </authorList>
    </citation>
    <scope>NUCLEOTIDE SEQUENCE [LARGE SCALE GENOMIC DNA]</scope>
    <source>
        <strain evidence="12">H4-8 / FGSC 9210</strain>
    </source>
</reference>
<dbReference type="GO" id="GO:0046872">
    <property type="term" value="F:metal ion binding"/>
    <property type="evidence" value="ECO:0007669"/>
    <property type="project" value="UniProtKB-KW"/>
</dbReference>
<dbReference type="EC" id="3.4.-.-" evidence="9"/>
<proteinExistence type="inferred from homology"/>
<evidence type="ECO:0000256" key="2">
    <source>
        <dbReference type="ARBA" id="ARBA00022438"/>
    </source>
</evidence>
<dbReference type="InterPro" id="IPR018247">
    <property type="entry name" value="EF_Hand_1_Ca_BS"/>
</dbReference>
<dbReference type="CDD" id="cd03879">
    <property type="entry name" value="M28_AAP"/>
    <property type="match status" value="1"/>
</dbReference>
<dbReference type="OMA" id="QPFSEFH"/>
<dbReference type="GO" id="GO:0004177">
    <property type="term" value="F:aminopeptidase activity"/>
    <property type="evidence" value="ECO:0007669"/>
    <property type="project" value="UniProtKB-KW"/>
</dbReference>
<dbReference type="InterPro" id="IPR045175">
    <property type="entry name" value="M28_fam"/>
</dbReference>
<keyword evidence="4 9" id="KW-0479">Metal-binding</keyword>
<dbReference type="GO" id="GO:0006508">
    <property type="term" value="P:proteolysis"/>
    <property type="evidence" value="ECO:0007669"/>
    <property type="project" value="UniProtKB-KW"/>
</dbReference>
<evidence type="ECO:0000256" key="4">
    <source>
        <dbReference type="ARBA" id="ARBA00022723"/>
    </source>
</evidence>
<keyword evidence="6 9" id="KW-0378">Hydrolase</keyword>
<organism evidence="12">
    <name type="scientific">Schizophyllum commune (strain H4-8 / FGSC 9210)</name>
    <name type="common">Split gill fungus</name>
    <dbReference type="NCBI Taxonomy" id="578458"/>
    <lineage>
        <taxon>Eukaryota</taxon>
        <taxon>Fungi</taxon>
        <taxon>Dikarya</taxon>
        <taxon>Basidiomycota</taxon>
        <taxon>Agaricomycotina</taxon>
        <taxon>Agaricomycetes</taxon>
        <taxon>Agaricomycetidae</taxon>
        <taxon>Agaricales</taxon>
        <taxon>Schizophyllaceae</taxon>
        <taxon>Schizophyllum</taxon>
    </lineage>
</organism>
<dbReference type="VEuPathDB" id="FungiDB:SCHCODRAFT_01176082"/>
<dbReference type="InParanoid" id="D8PMQ6"/>
<dbReference type="Proteomes" id="UP000007431">
    <property type="component" value="Unassembled WGS sequence"/>
</dbReference>
<dbReference type="GeneID" id="9597519"/>
<dbReference type="PROSITE" id="PS00018">
    <property type="entry name" value="EF_HAND_1"/>
    <property type="match status" value="1"/>
</dbReference>
<evidence type="ECO:0000256" key="5">
    <source>
        <dbReference type="ARBA" id="ARBA00022729"/>
    </source>
</evidence>
<dbReference type="FunFam" id="3.40.630.10:FF:000042">
    <property type="entry name" value="Peptide hydrolase"/>
    <property type="match status" value="1"/>
</dbReference>
<dbReference type="eggNOG" id="KOG2195">
    <property type="taxonomic scope" value="Eukaryota"/>
</dbReference>
<keyword evidence="2" id="KW-0031">Aminopeptidase</keyword>
<evidence type="ECO:0000259" key="10">
    <source>
        <dbReference type="Pfam" id="PF04389"/>
    </source>
</evidence>
<dbReference type="GO" id="GO:0008235">
    <property type="term" value="F:metalloexopeptidase activity"/>
    <property type="evidence" value="ECO:0007669"/>
    <property type="project" value="InterPro"/>
</dbReference>
<dbReference type="SUPFAM" id="SSF53187">
    <property type="entry name" value="Zn-dependent exopeptidases"/>
    <property type="match status" value="1"/>
</dbReference>
<gene>
    <name evidence="11" type="ORF">SCHCODRAFT_36451</name>
</gene>
<dbReference type="Pfam" id="PF04389">
    <property type="entry name" value="Peptidase_M28"/>
    <property type="match status" value="1"/>
</dbReference>
<protein>
    <recommendedName>
        <fullName evidence="9">Peptide hydrolase</fullName>
        <ecNumber evidence="9">3.4.-.-</ecNumber>
    </recommendedName>
</protein>
<evidence type="ECO:0000256" key="9">
    <source>
        <dbReference type="RuleBase" id="RU361240"/>
    </source>
</evidence>
<dbReference type="AlphaFoldDB" id="D8PMQ6"/>
<name>D8PMQ6_SCHCM</name>
<feature type="domain" description="Peptidase M28" evidence="10">
    <location>
        <begin position="167"/>
        <end position="351"/>
    </location>
</feature>
<comment type="similarity">
    <text evidence="8">Belongs to the peptidase M28 family. M28E subfamily.</text>
</comment>
<keyword evidence="12" id="KW-1185">Reference proteome</keyword>
<evidence type="ECO:0000256" key="8">
    <source>
        <dbReference type="ARBA" id="ARBA00043962"/>
    </source>
</evidence>
<evidence type="ECO:0000313" key="11">
    <source>
        <dbReference type="EMBL" id="EFJ02173.1"/>
    </source>
</evidence>
<dbReference type="PANTHER" id="PTHR12147:SF56">
    <property type="entry name" value="AMINOPEPTIDASE YDR415C-RELATED"/>
    <property type="match status" value="1"/>
</dbReference>
<accession>D8PMQ6</accession>
<dbReference type="HOGENOM" id="CLU_025866_0_0_1"/>
<dbReference type="PANTHER" id="PTHR12147">
    <property type="entry name" value="METALLOPEPTIDASE M28 FAMILY MEMBER"/>
    <property type="match status" value="1"/>
</dbReference>